<dbReference type="EMBL" id="CAJNDS010000113">
    <property type="protein sequence ID" value="CAE6961665.1"/>
    <property type="molecule type" value="Genomic_DNA"/>
</dbReference>
<accession>A0A812HTR0</accession>
<dbReference type="PROSITE" id="PS50222">
    <property type="entry name" value="EF_HAND_2"/>
    <property type="match status" value="2"/>
</dbReference>
<dbReference type="InterPro" id="IPR005821">
    <property type="entry name" value="Ion_trans_dom"/>
</dbReference>
<dbReference type="PANTHER" id="PTHR46726:SF1">
    <property type="entry name" value="TWO-PORE CALCIUM CHANNEL 3"/>
    <property type="match status" value="1"/>
</dbReference>
<keyword evidence="2 7" id="KW-0812">Transmembrane</keyword>
<dbReference type="InterPro" id="IPR018247">
    <property type="entry name" value="EF_Hand_1_Ca_BS"/>
</dbReference>
<feature type="domain" description="EF-hand" evidence="8">
    <location>
        <begin position="575"/>
        <end position="610"/>
    </location>
</feature>
<feature type="region of interest" description="Disordered" evidence="6">
    <location>
        <begin position="67"/>
        <end position="86"/>
    </location>
</feature>
<keyword evidence="5 7" id="KW-0472">Membrane</keyword>
<keyword evidence="10" id="KW-1185">Reference proteome</keyword>
<evidence type="ECO:0000313" key="9">
    <source>
        <dbReference type="EMBL" id="CAE6961665.1"/>
    </source>
</evidence>
<dbReference type="AlphaFoldDB" id="A0A812HTR0"/>
<dbReference type="GO" id="GO:0016020">
    <property type="term" value="C:membrane"/>
    <property type="evidence" value="ECO:0007669"/>
    <property type="project" value="UniProtKB-SubCell"/>
</dbReference>
<dbReference type="Proteomes" id="UP000604046">
    <property type="component" value="Unassembled WGS sequence"/>
</dbReference>
<organism evidence="9 10">
    <name type="scientific">Symbiodinium natans</name>
    <dbReference type="NCBI Taxonomy" id="878477"/>
    <lineage>
        <taxon>Eukaryota</taxon>
        <taxon>Sar</taxon>
        <taxon>Alveolata</taxon>
        <taxon>Dinophyceae</taxon>
        <taxon>Suessiales</taxon>
        <taxon>Symbiodiniaceae</taxon>
        <taxon>Symbiodinium</taxon>
    </lineage>
</organism>
<evidence type="ECO:0000256" key="4">
    <source>
        <dbReference type="ARBA" id="ARBA00022989"/>
    </source>
</evidence>
<comment type="caution">
    <text evidence="9">The sequence shown here is derived from an EMBL/GenBank/DDBJ whole genome shotgun (WGS) entry which is preliminary data.</text>
</comment>
<feature type="domain" description="EF-hand" evidence="8">
    <location>
        <begin position="532"/>
        <end position="567"/>
    </location>
</feature>
<evidence type="ECO:0000259" key="8">
    <source>
        <dbReference type="PROSITE" id="PS50222"/>
    </source>
</evidence>
<dbReference type="OrthoDB" id="191686at2759"/>
<proteinExistence type="predicted"/>
<comment type="subcellular location">
    <subcellularLocation>
        <location evidence="1">Membrane</location>
        <topology evidence="1">Multi-pass membrane protein</topology>
    </subcellularLocation>
</comment>
<evidence type="ECO:0000256" key="5">
    <source>
        <dbReference type="ARBA" id="ARBA00023136"/>
    </source>
</evidence>
<feature type="transmembrane region" description="Helical" evidence="7">
    <location>
        <begin position="314"/>
        <end position="332"/>
    </location>
</feature>
<feature type="transmembrane region" description="Helical" evidence="7">
    <location>
        <begin position="493"/>
        <end position="518"/>
    </location>
</feature>
<keyword evidence="3" id="KW-0106">Calcium</keyword>
<evidence type="ECO:0000256" key="2">
    <source>
        <dbReference type="ARBA" id="ARBA00022692"/>
    </source>
</evidence>
<dbReference type="PANTHER" id="PTHR46726">
    <property type="entry name" value="TWO PORE CHANNEL 3"/>
    <property type="match status" value="1"/>
</dbReference>
<feature type="region of interest" description="Disordered" evidence="6">
    <location>
        <begin position="172"/>
        <end position="214"/>
    </location>
</feature>
<sequence length="648" mass="72513">MAQSTEPDHSMEMFLDTMQLEFKKLREELVEQVCQEVREFLKRPGGLRREREREERHLQVLPLPMDGTASAASAVSADSRCSDRSENSSDRLVCELPISEEVPAGPGDWLYRPNKAFAPTRILKKIGEDDAMKRATSFGGLMSLKRRFSGQALEPVWDPGSGRFVKDLSQRPSLRSAGHPGLPSLPDIPNIPAPALDVEPDADDDPKAEPLEPMQPMQSENAETIQAFQSKSVLTSPTRTSGLDKVFSFQRHSSVEFGFRNCFAQRFAWKIVSNMYFESASMFVLCANSIAIGIQTDYVASNMLSTVPSGLRALDLAFCVFFAVELSVRLLAFGRRFFTMTGCGWNVLDLILVSAQVAEEILLSLAEMHSGGLQYNTEVMRVVRILRAIKVVRLVGAVRFAQDLQLLINCLFLSLKQFLWSALLLLLAIYVVAIYITQAATAYRLENAEGQHDQLKQWWGSMPQSVLSLFQGVTGGVDWHVIADPLIIGISPWFGLLFIVFMAFCILALLNVITGTFVETMSQQAKDLKLRNRVLQARRLFCEIDLDHSGFISPEEILDHTSNPAVQEFFESIDVHPSEAKRLLEVVDIDGNGKINFEEFLEASMRLNGAARSSDLILLAREMKRFHASQLKCLNDLKRGIVMLQPLT</sequence>
<evidence type="ECO:0000313" key="10">
    <source>
        <dbReference type="Proteomes" id="UP000604046"/>
    </source>
</evidence>
<name>A0A812HTR0_9DINO</name>
<reference evidence="9" key="1">
    <citation type="submission" date="2021-02" db="EMBL/GenBank/DDBJ databases">
        <authorList>
            <person name="Dougan E. K."/>
            <person name="Rhodes N."/>
            <person name="Thang M."/>
            <person name="Chan C."/>
        </authorList>
    </citation>
    <scope>NUCLEOTIDE SEQUENCE</scope>
</reference>
<dbReference type="GO" id="GO:0005509">
    <property type="term" value="F:calcium ion binding"/>
    <property type="evidence" value="ECO:0007669"/>
    <property type="project" value="InterPro"/>
</dbReference>
<evidence type="ECO:0000256" key="3">
    <source>
        <dbReference type="ARBA" id="ARBA00022837"/>
    </source>
</evidence>
<protein>
    <recommendedName>
        <fullName evidence="8">EF-hand domain-containing protein</fullName>
    </recommendedName>
</protein>
<feature type="compositionally biased region" description="Low complexity" evidence="6">
    <location>
        <begin position="69"/>
        <end position="79"/>
    </location>
</feature>
<dbReference type="Gene3D" id="1.10.238.10">
    <property type="entry name" value="EF-hand"/>
    <property type="match status" value="1"/>
</dbReference>
<dbReference type="InterPro" id="IPR002048">
    <property type="entry name" value="EF_hand_dom"/>
</dbReference>
<dbReference type="SUPFAM" id="SSF81324">
    <property type="entry name" value="Voltage-gated potassium channels"/>
    <property type="match status" value="1"/>
</dbReference>
<feature type="transmembrane region" description="Helical" evidence="7">
    <location>
        <begin position="418"/>
        <end position="436"/>
    </location>
</feature>
<dbReference type="PROSITE" id="PS00018">
    <property type="entry name" value="EF_HAND_1"/>
    <property type="match status" value="2"/>
</dbReference>
<gene>
    <name evidence="9" type="ORF">SNAT2548_LOCUS2003</name>
</gene>
<evidence type="ECO:0000256" key="7">
    <source>
        <dbReference type="SAM" id="Phobius"/>
    </source>
</evidence>
<dbReference type="SUPFAM" id="SSF47473">
    <property type="entry name" value="EF-hand"/>
    <property type="match status" value="1"/>
</dbReference>
<dbReference type="GO" id="GO:0005216">
    <property type="term" value="F:monoatomic ion channel activity"/>
    <property type="evidence" value="ECO:0007669"/>
    <property type="project" value="InterPro"/>
</dbReference>
<keyword evidence="4 7" id="KW-1133">Transmembrane helix</keyword>
<dbReference type="InterPro" id="IPR011992">
    <property type="entry name" value="EF-hand-dom_pair"/>
</dbReference>
<dbReference type="InterPro" id="IPR027359">
    <property type="entry name" value="Volt_channel_dom_sf"/>
</dbReference>
<evidence type="ECO:0000256" key="6">
    <source>
        <dbReference type="SAM" id="MobiDB-lite"/>
    </source>
</evidence>
<dbReference type="Pfam" id="PF13499">
    <property type="entry name" value="EF-hand_7"/>
    <property type="match status" value="1"/>
</dbReference>
<dbReference type="Gene3D" id="1.20.120.350">
    <property type="entry name" value="Voltage-gated potassium channels. Chain C"/>
    <property type="match status" value="1"/>
</dbReference>
<dbReference type="Pfam" id="PF00520">
    <property type="entry name" value="Ion_trans"/>
    <property type="match status" value="1"/>
</dbReference>
<feature type="transmembrane region" description="Helical" evidence="7">
    <location>
        <begin position="275"/>
        <end position="294"/>
    </location>
</feature>
<dbReference type="SMART" id="SM00054">
    <property type="entry name" value="EFh"/>
    <property type="match status" value="2"/>
</dbReference>
<dbReference type="CDD" id="cd00051">
    <property type="entry name" value="EFh"/>
    <property type="match status" value="1"/>
</dbReference>
<evidence type="ECO:0000256" key="1">
    <source>
        <dbReference type="ARBA" id="ARBA00004141"/>
    </source>
</evidence>
<dbReference type="Gene3D" id="1.10.287.70">
    <property type="match status" value="1"/>
</dbReference>